<dbReference type="SUPFAM" id="SSF56672">
    <property type="entry name" value="DNA/RNA polymerases"/>
    <property type="match status" value="1"/>
</dbReference>
<evidence type="ECO:0000256" key="1">
    <source>
        <dbReference type="ARBA" id="ARBA00010945"/>
    </source>
</evidence>
<accession>A0ABT9XF21</accession>
<protein>
    <recommendedName>
        <fullName evidence="2">UmuC domain-containing protein</fullName>
    </recommendedName>
</protein>
<name>A0ABT9XF21_9BACL</name>
<dbReference type="Gene3D" id="3.40.1170.60">
    <property type="match status" value="1"/>
</dbReference>
<dbReference type="RefSeq" id="WP_274456519.1">
    <property type="nucleotide sequence ID" value="NZ_CP067097.1"/>
</dbReference>
<comment type="similarity">
    <text evidence="1">Belongs to the DNA polymerase type-Y family.</text>
</comment>
<comment type="caution">
    <text evidence="3">The sequence shown here is derived from an EMBL/GenBank/DDBJ whole genome shotgun (WGS) entry which is preliminary data.</text>
</comment>
<dbReference type="InterPro" id="IPR043128">
    <property type="entry name" value="Rev_trsase/Diguanyl_cyclase"/>
</dbReference>
<reference evidence="3 4" key="1">
    <citation type="submission" date="2023-07" db="EMBL/GenBank/DDBJ databases">
        <title>Genomic Encyclopedia of Type Strains, Phase IV (KMG-IV): sequencing the most valuable type-strain genomes for metagenomic binning, comparative biology and taxonomic classification.</title>
        <authorList>
            <person name="Goeker M."/>
        </authorList>
    </citation>
    <scope>NUCLEOTIDE SEQUENCE [LARGE SCALE GENOMIC DNA]</scope>
    <source>
        <strain evidence="3 4">DSM 4006</strain>
    </source>
</reference>
<gene>
    <name evidence="3" type="ORF">J2S03_000703</name>
</gene>
<dbReference type="EMBL" id="JAUSTP010000003">
    <property type="protein sequence ID" value="MDQ0188889.1"/>
    <property type="molecule type" value="Genomic_DNA"/>
</dbReference>
<evidence type="ECO:0000313" key="3">
    <source>
        <dbReference type="EMBL" id="MDQ0188889.1"/>
    </source>
</evidence>
<dbReference type="InterPro" id="IPR043502">
    <property type="entry name" value="DNA/RNA_pol_sf"/>
</dbReference>
<dbReference type="InterPro" id="IPR001126">
    <property type="entry name" value="UmuC"/>
</dbReference>
<evidence type="ECO:0000259" key="2">
    <source>
        <dbReference type="Pfam" id="PF00817"/>
    </source>
</evidence>
<keyword evidence="4" id="KW-1185">Reference proteome</keyword>
<evidence type="ECO:0000313" key="4">
    <source>
        <dbReference type="Proteomes" id="UP001232973"/>
    </source>
</evidence>
<dbReference type="Proteomes" id="UP001232973">
    <property type="component" value="Unassembled WGS sequence"/>
</dbReference>
<feature type="domain" description="UmuC" evidence="2">
    <location>
        <begin position="24"/>
        <end position="136"/>
    </location>
</feature>
<dbReference type="Pfam" id="PF00817">
    <property type="entry name" value="IMS"/>
    <property type="match status" value="1"/>
</dbReference>
<organism evidence="3 4">
    <name type="scientific">Alicyclobacillus cycloheptanicus</name>
    <dbReference type="NCBI Taxonomy" id="1457"/>
    <lineage>
        <taxon>Bacteria</taxon>
        <taxon>Bacillati</taxon>
        <taxon>Bacillota</taxon>
        <taxon>Bacilli</taxon>
        <taxon>Bacillales</taxon>
        <taxon>Alicyclobacillaceae</taxon>
        <taxon>Alicyclobacillus</taxon>
    </lineage>
</organism>
<sequence length="439" mass="48484">MKYALFGQGEGVRAACAHPVWASVRQGIVTDASVSARMRGIRPGMRQATAEALVSDVVCCPESAQPEPVMEAVWRTIWKFSPWLETVNHDAFFLQMPGRAAPLREVRLLLQQLDGLLSDEQRVRTGLAETPFLARALVEWSRWERVPAALYRKAGRQQLIVSPGIAVEVQAAAGRQPAASLRFGAWIGRLPIQAMWLLPEQARTALLQFGVRRLGELTEVGADRLRRHFGKEAFGWLHLLQPDAAQTVRVNYPPPERAETWRANVDEPVDRRHLPALVETLASALSMQLERAELGALAIGVRWETDAGSGGFERLMKRPTWRRETILAQLGQGLETCTESRLESVTVYGRDLRPCSSIQLRWEVRDGALMQADGTVGENLRKLVGQVNRKYPNGIRIGMRPGFRELRLQAVLGTGTGSAVGAVLGTRAGGAPNGTVHRP</sequence>
<proteinExistence type="inferred from homology"/>
<dbReference type="Gene3D" id="3.30.70.270">
    <property type="match status" value="1"/>
</dbReference>